<feature type="domain" description="N-acetyltransferase" evidence="3">
    <location>
        <begin position="129"/>
        <end position="257"/>
    </location>
</feature>
<gene>
    <name evidence="4" type="ordered locus">ACP_2830</name>
</gene>
<dbReference type="PANTHER" id="PTHR43420">
    <property type="entry name" value="ACETYLTRANSFERASE"/>
    <property type="match status" value="1"/>
</dbReference>
<evidence type="ECO:0000313" key="4">
    <source>
        <dbReference type="EMBL" id="ACO32436.1"/>
    </source>
</evidence>
<dbReference type="EMBL" id="CP001472">
    <property type="protein sequence ID" value="ACO32436.1"/>
    <property type="molecule type" value="Genomic_DNA"/>
</dbReference>
<keyword evidence="5" id="KW-1185">Reference proteome</keyword>
<dbReference type="HOGENOM" id="CLU_085660_0_0_0"/>
<protein>
    <submittedName>
        <fullName evidence="4">Acetyltransferase, GNAT family</fullName>
    </submittedName>
</protein>
<dbReference type="InterPro" id="IPR000182">
    <property type="entry name" value="GNAT_dom"/>
</dbReference>
<dbReference type="InParanoid" id="C1F3P1"/>
<dbReference type="SUPFAM" id="SSF55729">
    <property type="entry name" value="Acyl-CoA N-acyltransferases (Nat)"/>
    <property type="match status" value="1"/>
</dbReference>
<keyword evidence="1 4" id="KW-0808">Transferase</keyword>
<evidence type="ECO:0000256" key="2">
    <source>
        <dbReference type="ARBA" id="ARBA00023315"/>
    </source>
</evidence>
<accession>C1F3P1</accession>
<proteinExistence type="predicted"/>
<dbReference type="PROSITE" id="PS51186">
    <property type="entry name" value="GNAT"/>
    <property type="match status" value="1"/>
</dbReference>
<organism evidence="4 5">
    <name type="scientific">Acidobacterium capsulatum (strain ATCC 51196 / DSM 11244 / BCRC 80197 / JCM 7670 / NBRC 15755 / NCIMB 13165 / 161)</name>
    <dbReference type="NCBI Taxonomy" id="240015"/>
    <lineage>
        <taxon>Bacteria</taxon>
        <taxon>Pseudomonadati</taxon>
        <taxon>Acidobacteriota</taxon>
        <taxon>Terriglobia</taxon>
        <taxon>Terriglobales</taxon>
        <taxon>Acidobacteriaceae</taxon>
        <taxon>Acidobacterium</taxon>
    </lineage>
</organism>
<name>C1F3P1_ACIC5</name>
<evidence type="ECO:0000259" key="3">
    <source>
        <dbReference type="PROSITE" id="PS51186"/>
    </source>
</evidence>
<evidence type="ECO:0000256" key="1">
    <source>
        <dbReference type="ARBA" id="ARBA00022679"/>
    </source>
</evidence>
<dbReference type="STRING" id="240015.ACP_2830"/>
<evidence type="ECO:0000313" key="5">
    <source>
        <dbReference type="Proteomes" id="UP000002207"/>
    </source>
</evidence>
<dbReference type="InterPro" id="IPR050680">
    <property type="entry name" value="YpeA/RimI_acetyltransf"/>
</dbReference>
<dbReference type="eggNOG" id="COG3393">
    <property type="taxonomic scope" value="Bacteria"/>
</dbReference>
<dbReference type="PANTHER" id="PTHR43420:SF3">
    <property type="entry name" value="N-ACETYLTRANSFERASE DOMAIN-CONTAINING PROTEIN"/>
    <property type="match status" value="1"/>
</dbReference>
<dbReference type="GO" id="GO:0016747">
    <property type="term" value="F:acyltransferase activity, transferring groups other than amino-acyl groups"/>
    <property type="evidence" value="ECO:0007669"/>
    <property type="project" value="InterPro"/>
</dbReference>
<dbReference type="Gene3D" id="3.40.630.30">
    <property type="match status" value="1"/>
</dbReference>
<keyword evidence="2" id="KW-0012">Acyltransferase</keyword>
<dbReference type="KEGG" id="aca:ACP_2830"/>
<dbReference type="Proteomes" id="UP000002207">
    <property type="component" value="Chromosome"/>
</dbReference>
<dbReference type="RefSeq" id="WP_015897887.1">
    <property type="nucleotide sequence ID" value="NC_012483.1"/>
</dbReference>
<reference evidence="4 5" key="1">
    <citation type="journal article" date="2009" name="Appl. Environ. Microbiol.">
        <title>Three genomes from the phylum Acidobacteria provide insight into the lifestyles of these microorganisms in soils.</title>
        <authorList>
            <person name="Ward N.L."/>
            <person name="Challacombe J.F."/>
            <person name="Janssen P.H."/>
            <person name="Henrissat B."/>
            <person name="Coutinho P.M."/>
            <person name="Wu M."/>
            <person name="Xie G."/>
            <person name="Haft D.H."/>
            <person name="Sait M."/>
            <person name="Badger J."/>
            <person name="Barabote R.D."/>
            <person name="Bradley B."/>
            <person name="Brettin T.S."/>
            <person name="Brinkac L.M."/>
            <person name="Bruce D."/>
            <person name="Creasy T."/>
            <person name="Daugherty S.C."/>
            <person name="Davidsen T.M."/>
            <person name="DeBoy R.T."/>
            <person name="Detter J.C."/>
            <person name="Dodson R.J."/>
            <person name="Durkin A.S."/>
            <person name="Ganapathy A."/>
            <person name="Gwinn-Giglio M."/>
            <person name="Han C.S."/>
            <person name="Khouri H."/>
            <person name="Kiss H."/>
            <person name="Kothari S.P."/>
            <person name="Madupu R."/>
            <person name="Nelson K.E."/>
            <person name="Nelson W.C."/>
            <person name="Paulsen I."/>
            <person name="Penn K."/>
            <person name="Ren Q."/>
            <person name="Rosovitz M.J."/>
            <person name="Selengut J.D."/>
            <person name="Shrivastava S."/>
            <person name="Sullivan S.A."/>
            <person name="Tapia R."/>
            <person name="Thompson L.S."/>
            <person name="Watkins K.L."/>
            <person name="Yang Q."/>
            <person name="Yu C."/>
            <person name="Zafar N."/>
            <person name="Zhou L."/>
            <person name="Kuske C.R."/>
        </authorList>
    </citation>
    <scope>NUCLEOTIDE SEQUENCE [LARGE SCALE GENOMIC DNA]</scope>
    <source>
        <strain evidence="5">ATCC 51196 / DSM 11244 / BCRC 80197 / JCM 7670 / NBRC 15755 / NCIMB 13165 / 161</strain>
    </source>
</reference>
<dbReference type="OrthoDB" id="5291446at2"/>
<dbReference type="AlphaFoldDB" id="C1F3P1"/>
<dbReference type="InterPro" id="IPR013653">
    <property type="entry name" value="GCN5-like_dom"/>
</dbReference>
<dbReference type="InterPro" id="IPR016181">
    <property type="entry name" value="Acyl_CoA_acyltransferase"/>
</dbReference>
<dbReference type="Pfam" id="PF08445">
    <property type="entry name" value="FR47"/>
    <property type="match status" value="1"/>
</dbReference>
<dbReference type="CDD" id="cd04301">
    <property type="entry name" value="NAT_SF"/>
    <property type="match status" value="1"/>
</dbReference>
<sequence>MTSEPDLSRAAEPGFAFLNPIWHSLQTHHAALAIRRPGHGGALRYPPEVLRFAAVRDNTSQAMRDLHALLDPGESVYLFSTTPSRESTEDSGAYTPPATVPGLVHEYSFGGLQMILPAQAPLPSLDPGISIAPLSVEDVPAMLALIAVAFPGYFFRRTLELGAYYGVWQGGELVSMGGERLAFGPYVEISAVCTHPAHTGRGYAAAIIARLLHEHRAEGRQSFLHLAAANARARALYERLGFRFYRTLDFQRFIRRD</sequence>